<dbReference type="GO" id="GO:0004760">
    <property type="term" value="F:L-serine-pyruvate transaminase activity"/>
    <property type="evidence" value="ECO:0007669"/>
    <property type="project" value="TreeGrafter"/>
</dbReference>
<reference evidence="12 13" key="1">
    <citation type="submission" date="2017-03" db="EMBL/GenBank/DDBJ databases">
        <authorList>
            <person name="Afonso C.L."/>
            <person name="Miller P.J."/>
            <person name="Scott M.A."/>
            <person name="Spackman E."/>
            <person name="Goraichik I."/>
            <person name="Dimitrov K.M."/>
            <person name="Suarez D.L."/>
            <person name="Swayne D.E."/>
        </authorList>
    </citation>
    <scope>NUCLEOTIDE SEQUENCE [LARGE SCALE GENOMIC DNA]</scope>
    <source>
        <strain evidence="12 13">CECT 8620</strain>
    </source>
</reference>
<evidence type="ECO:0000313" key="13">
    <source>
        <dbReference type="Proteomes" id="UP000193862"/>
    </source>
</evidence>
<dbReference type="Gene3D" id="3.40.640.10">
    <property type="entry name" value="Type I PLP-dependent aspartate aminotransferase-like (Major domain)"/>
    <property type="match status" value="1"/>
</dbReference>
<evidence type="ECO:0000256" key="4">
    <source>
        <dbReference type="ARBA" id="ARBA00013030"/>
    </source>
</evidence>
<evidence type="ECO:0000256" key="1">
    <source>
        <dbReference type="ARBA" id="ARBA00001933"/>
    </source>
</evidence>
<evidence type="ECO:0000256" key="11">
    <source>
        <dbReference type="ARBA" id="ARBA00049007"/>
    </source>
</evidence>
<dbReference type="CDD" id="cd01494">
    <property type="entry name" value="AAT_I"/>
    <property type="match status" value="1"/>
</dbReference>
<dbReference type="GO" id="GO:0006564">
    <property type="term" value="P:L-serine biosynthetic process"/>
    <property type="evidence" value="ECO:0007669"/>
    <property type="project" value="UniProtKB-KW"/>
</dbReference>
<keyword evidence="8 12" id="KW-0808">Transferase</keyword>
<dbReference type="PANTHER" id="PTHR21152">
    <property type="entry name" value="AMINOTRANSFERASE CLASS V"/>
    <property type="match status" value="1"/>
</dbReference>
<dbReference type="InterPro" id="IPR006271">
    <property type="entry name" value="Pser_aminoTfrase_methanosarc"/>
</dbReference>
<dbReference type="AlphaFoldDB" id="A0A1Y5RDG8"/>
<name>A0A1Y5RDG8_9RHOB</name>
<evidence type="ECO:0000256" key="5">
    <source>
        <dbReference type="ARBA" id="ARBA00022490"/>
    </source>
</evidence>
<sequence length="380" mass="40709">MAIEAPATRPANPRFSSGPCAKIPTFSLDLLADAPLGRSHRAAIGKEKLKAAIETTRDVLGIPADYRIGIVPASDTGAVEMAMWSLLGARKATMVAWESFGAGWVTDVVKQLKIDAEVKTADYGQIVDFATIDFNTDVVFTWNGTTSGVRLANGDAIPADREGLTICDATSAAFAMDLPWDKLDVTTFSWQKVLGGEAAHGILVLSPRAVERLESYTPAWPLPKIFRMTKGGKLIEGIFVGETINTPSMLAVEDYLVALDWAKSIGGLKGLIARADANTKVIADFVDSHDWIDFLAADPAIRSNTSVCLKFSDDRIKDGAAFAKAVAKRLEKEGVALDIGAYRDAPAGLRIWCGGTVETADVAALMPWLDYAFNAEIAAQ</sequence>
<dbReference type="PIRSF" id="PIRSF000525">
    <property type="entry name" value="SerC"/>
    <property type="match status" value="1"/>
</dbReference>
<keyword evidence="5" id="KW-0963">Cytoplasm</keyword>
<dbReference type="UniPathway" id="UPA00135">
    <property type="reaction ID" value="UER00197"/>
</dbReference>
<dbReference type="PANTHER" id="PTHR21152:SF40">
    <property type="entry name" value="ALANINE--GLYOXYLATE AMINOTRANSFERASE"/>
    <property type="match status" value="1"/>
</dbReference>
<evidence type="ECO:0000256" key="10">
    <source>
        <dbReference type="ARBA" id="ARBA00023299"/>
    </source>
</evidence>
<dbReference type="Proteomes" id="UP000193862">
    <property type="component" value="Unassembled WGS sequence"/>
</dbReference>
<keyword evidence="10" id="KW-0718">Serine biosynthesis</keyword>
<keyword evidence="6 12" id="KW-0032">Aminotransferase</keyword>
<dbReference type="InterPro" id="IPR015421">
    <property type="entry name" value="PyrdxlP-dep_Trfase_major"/>
</dbReference>
<evidence type="ECO:0000256" key="2">
    <source>
        <dbReference type="ARBA" id="ARBA00005099"/>
    </source>
</evidence>
<dbReference type="GO" id="GO:0008453">
    <property type="term" value="F:alanine-glyoxylate transaminase activity"/>
    <property type="evidence" value="ECO:0007669"/>
    <property type="project" value="TreeGrafter"/>
</dbReference>
<dbReference type="SUPFAM" id="SSF53383">
    <property type="entry name" value="PLP-dependent transferases"/>
    <property type="match status" value="1"/>
</dbReference>
<dbReference type="RefSeq" id="WP_085834994.1">
    <property type="nucleotide sequence ID" value="NZ_FWFS01000001.1"/>
</dbReference>
<dbReference type="EC" id="2.6.1.52" evidence="4"/>
<evidence type="ECO:0000313" key="12">
    <source>
        <dbReference type="EMBL" id="SLN14839.1"/>
    </source>
</evidence>
<dbReference type="OrthoDB" id="9772439at2"/>
<comment type="pathway">
    <text evidence="2">Amino-acid biosynthesis; L-serine biosynthesis; L-serine from 3-phospho-D-glycerate: step 2/3.</text>
</comment>
<keyword evidence="13" id="KW-1185">Reference proteome</keyword>
<dbReference type="EMBL" id="FWFS01000001">
    <property type="protein sequence ID" value="SLN14839.1"/>
    <property type="molecule type" value="Genomic_DNA"/>
</dbReference>
<dbReference type="GO" id="GO:0019265">
    <property type="term" value="P:glycine biosynthetic process, by transamination of glyoxylate"/>
    <property type="evidence" value="ECO:0007669"/>
    <property type="project" value="TreeGrafter"/>
</dbReference>
<evidence type="ECO:0000256" key="8">
    <source>
        <dbReference type="ARBA" id="ARBA00022679"/>
    </source>
</evidence>
<gene>
    <name evidence="12" type="primary">serC</name>
    <name evidence="12" type="ORF">AQS8620_00249</name>
</gene>
<dbReference type="NCBIfam" id="TIGR01365">
    <property type="entry name" value="serC_2"/>
    <property type="match status" value="1"/>
</dbReference>
<accession>A0A1Y5RDG8</accession>
<evidence type="ECO:0000256" key="9">
    <source>
        <dbReference type="ARBA" id="ARBA00022898"/>
    </source>
</evidence>
<comment type="cofactor">
    <cofactor evidence="1">
        <name>pyridoxal 5'-phosphate</name>
        <dbReference type="ChEBI" id="CHEBI:597326"/>
    </cofactor>
</comment>
<comment type="catalytic activity">
    <reaction evidence="11">
        <text>O-phospho-L-serine + 2-oxoglutarate = 3-phosphooxypyruvate + L-glutamate</text>
        <dbReference type="Rhea" id="RHEA:14329"/>
        <dbReference type="ChEBI" id="CHEBI:16810"/>
        <dbReference type="ChEBI" id="CHEBI:18110"/>
        <dbReference type="ChEBI" id="CHEBI:29985"/>
        <dbReference type="ChEBI" id="CHEBI:57524"/>
        <dbReference type="EC" id="2.6.1.52"/>
    </reaction>
</comment>
<dbReference type="InterPro" id="IPR015422">
    <property type="entry name" value="PyrdxlP-dep_Trfase_small"/>
</dbReference>
<keyword evidence="9" id="KW-0663">Pyridoxal phosphate</keyword>
<comment type="similarity">
    <text evidence="3">Belongs to the class-V pyridoxal-phosphate-dependent aminotransferase family. SerC subfamily.</text>
</comment>
<dbReference type="InterPro" id="IPR022278">
    <property type="entry name" value="Pser_aminoTfrase"/>
</dbReference>
<proteinExistence type="inferred from homology"/>
<evidence type="ECO:0000256" key="6">
    <source>
        <dbReference type="ARBA" id="ARBA00022576"/>
    </source>
</evidence>
<protein>
    <recommendedName>
        <fullName evidence="4">phosphoserine transaminase</fullName>
        <ecNumber evidence="4">2.6.1.52</ecNumber>
    </recommendedName>
</protein>
<dbReference type="NCBIfam" id="NF002841">
    <property type="entry name" value="PRK03080.1-2"/>
    <property type="match status" value="1"/>
</dbReference>
<evidence type="ECO:0000256" key="3">
    <source>
        <dbReference type="ARBA" id="ARBA00006904"/>
    </source>
</evidence>
<organism evidence="12 13">
    <name type="scientific">Aquimixticola soesokkakensis</name>
    <dbReference type="NCBI Taxonomy" id="1519096"/>
    <lineage>
        <taxon>Bacteria</taxon>
        <taxon>Pseudomonadati</taxon>
        <taxon>Pseudomonadota</taxon>
        <taxon>Alphaproteobacteria</taxon>
        <taxon>Rhodobacterales</taxon>
        <taxon>Paracoccaceae</taxon>
        <taxon>Aquimixticola</taxon>
    </lineage>
</organism>
<evidence type="ECO:0000256" key="7">
    <source>
        <dbReference type="ARBA" id="ARBA00022605"/>
    </source>
</evidence>
<dbReference type="Gene3D" id="3.90.1150.10">
    <property type="entry name" value="Aspartate Aminotransferase, domain 1"/>
    <property type="match status" value="1"/>
</dbReference>
<keyword evidence="7" id="KW-0028">Amino-acid biosynthesis</keyword>
<dbReference type="GO" id="GO:0004648">
    <property type="term" value="F:O-phospho-L-serine:2-oxoglutarate aminotransferase activity"/>
    <property type="evidence" value="ECO:0007669"/>
    <property type="project" value="UniProtKB-EC"/>
</dbReference>
<dbReference type="InterPro" id="IPR015424">
    <property type="entry name" value="PyrdxlP-dep_Trfase"/>
</dbReference>